<dbReference type="PIRSF" id="PIRSF006232">
    <property type="entry name" value="Pirin"/>
    <property type="match status" value="1"/>
</dbReference>
<dbReference type="InterPro" id="IPR003829">
    <property type="entry name" value="Pirin_N_dom"/>
</dbReference>
<evidence type="ECO:0000313" key="7">
    <source>
        <dbReference type="Proteomes" id="UP000252147"/>
    </source>
</evidence>
<feature type="binding site" evidence="2">
    <location>
        <position position="57"/>
    </location>
    <ligand>
        <name>Fe cation</name>
        <dbReference type="ChEBI" id="CHEBI:24875"/>
    </ligand>
</feature>
<dbReference type="Gene3D" id="2.60.120.10">
    <property type="entry name" value="Jelly Rolls"/>
    <property type="match status" value="2"/>
</dbReference>
<dbReference type="InterPro" id="IPR011051">
    <property type="entry name" value="RmlC_Cupin_sf"/>
</dbReference>
<evidence type="ECO:0000256" key="2">
    <source>
        <dbReference type="PIRSR" id="PIRSR006232-1"/>
    </source>
</evidence>
<comment type="cofactor">
    <cofactor evidence="2">
        <name>Fe cation</name>
        <dbReference type="ChEBI" id="CHEBI:24875"/>
    </cofactor>
    <text evidence="2">Binds 1 Fe cation per subunit.</text>
</comment>
<proteinExistence type="inferred from homology"/>
<feature type="binding site" evidence="2">
    <location>
        <position position="99"/>
    </location>
    <ligand>
        <name>Fe cation</name>
        <dbReference type="ChEBI" id="CHEBI:24875"/>
    </ligand>
</feature>
<dbReference type="AlphaFoldDB" id="A0A368BPW3"/>
<dbReference type="PANTHER" id="PTHR13903:SF8">
    <property type="entry name" value="PIRIN"/>
    <property type="match status" value="1"/>
</dbReference>
<keyword evidence="2" id="KW-0479">Metal-binding</keyword>
<dbReference type="SUPFAM" id="SSF51182">
    <property type="entry name" value="RmlC-like cupins"/>
    <property type="match status" value="1"/>
</dbReference>
<comment type="caution">
    <text evidence="6">The sequence shown here is derived from an EMBL/GenBank/DDBJ whole genome shotgun (WGS) entry which is preliminary data.</text>
</comment>
<dbReference type="GO" id="GO:0046872">
    <property type="term" value="F:metal ion binding"/>
    <property type="evidence" value="ECO:0007669"/>
    <property type="project" value="UniProtKB-KW"/>
</dbReference>
<accession>A0A368BPW3</accession>
<keyword evidence="2" id="KW-0408">Iron</keyword>
<feature type="binding site" evidence="2">
    <location>
        <position position="55"/>
    </location>
    <ligand>
        <name>Fe cation</name>
        <dbReference type="ChEBI" id="CHEBI:24875"/>
    </ligand>
</feature>
<evidence type="ECO:0000256" key="3">
    <source>
        <dbReference type="RuleBase" id="RU003457"/>
    </source>
</evidence>
<dbReference type="CDD" id="cd02247">
    <property type="entry name" value="cupin_pirin_C"/>
    <property type="match status" value="1"/>
</dbReference>
<comment type="similarity">
    <text evidence="1 3">Belongs to the pirin family.</text>
</comment>
<sequence>MNKEIIPAYETSDGAGVKIFRSLGQTQDVRLDPFLMLDEFCSDNPDDYIGGFPSHPHRGFETFTYMIEGHLQHEDSMGNSGELKSGEMQWMTAGRGIIHSEMPLQKNGLMKGFQLWVNLPAREKMKAPSYRDIKSDEIINLDEGNASIKLIAGNYKHHIGPINGLSTQLDYMDIAMGIGTFAFDGFTNKNYFIYVFEGDVLVDGIGIRSRSGICFSGKINVHSDKNSRFLLIGGKPINEPIFQYGPFVMNTKSEILETIDDFNSGSFGKY</sequence>
<dbReference type="Pfam" id="PF02678">
    <property type="entry name" value="Pirin"/>
    <property type="match status" value="1"/>
</dbReference>
<dbReference type="Proteomes" id="UP000252147">
    <property type="component" value="Unassembled WGS sequence"/>
</dbReference>
<protein>
    <submittedName>
        <fullName evidence="6">Pirin family protein</fullName>
    </submittedName>
</protein>
<evidence type="ECO:0000259" key="4">
    <source>
        <dbReference type="Pfam" id="PF02678"/>
    </source>
</evidence>
<dbReference type="CDD" id="cd02909">
    <property type="entry name" value="cupin_pirin_N"/>
    <property type="match status" value="1"/>
</dbReference>
<evidence type="ECO:0000256" key="1">
    <source>
        <dbReference type="ARBA" id="ARBA00008416"/>
    </source>
</evidence>
<dbReference type="InterPro" id="IPR008778">
    <property type="entry name" value="Pirin_C_dom"/>
</dbReference>
<evidence type="ECO:0000259" key="5">
    <source>
        <dbReference type="Pfam" id="PF05726"/>
    </source>
</evidence>
<name>A0A368BPW3_9GAMM</name>
<dbReference type="PANTHER" id="PTHR13903">
    <property type="entry name" value="PIRIN-RELATED"/>
    <property type="match status" value="1"/>
</dbReference>
<dbReference type="InterPro" id="IPR012093">
    <property type="entry name" value="Pirin"/>
</dbReference>
<organism evidence="6 7">
    <name type="scientific">SAR86 cluster bacterium</name>
    <dbReference type="NCBI Taxonomy" id="2030880"/>
    <lineage>
        <taxon>Bacteria</taxon>
        <taxon>Pseudomonadati</taxon>
        <taxon>Pseudomonadota</taxon>
        <taxon>Gammaproteobacteria</taxon>
        <taxon>SAR86 cluster</taxon>
    </lineage>
</organism>
<feature type="domain" description="Pirin N-terminal" evidence="4">
    <location>
        <begin position="18"/>
        <end position="117"/>
    </location>
</feature>
<dbReference type="EMBL" id="QOPD01000001">
    <property type="protein sequence ID" value="RCL39333.1"/>
    <property type="molecule type" value="Genomic_DNA"/>
</dbReference>
<feature type="binding site" evidence="2">
    <location>
        <position position="101"/>
    </location>
    <ligand>
        <name>Fe cation</name>
        <dbReference type="ChEBI" id="CHEBI:24875"/>
    </ligand>
</feature>
<reference evidence="6 7" key="1">
    <citation type="journal article" date="2018" name="Microbiome">
        <title>Fine metagenomic profile of the Mediterranean stratified and mixed water columns revealed by assembly and recruitment.</title>
        <authorList>
            <person name="Haro-Moreno J.M."/>
            <person name="Lopez-Perez M."/>
            <person name="De La Torre J.R."/>
            <person name="Picazo A."/>
            <person name="Camacho A."/>
            <person name="Rodriguez-Valera F."/>
        </authorList>
    </citation>
    <scope>NUCLEOTIDE SEQUENCE [LARGE SCALE GENOMIC DNA]</scope>
    <source>
        <strain evidence="6">MED-G83</strain>
    </source>
</reference>
<evidence type="ECO:0000313" key="6">
    <source>
        <dbReference type="EMBL" id="RCL39333.1"/>
    </source>
</evidence>
<dbReference type="InterPro" id="IPR014710">
    <property type="entry name" value="RmlC-like_jellyroll"/>
</dbReference>
<gene>
    <name evidence="6" type="ORF">DBW97_00985</name>
</gene>
<dbReference type="Pfam" id="PF05726">
    <property type="entry name" value="Pirin_C"/>
    <property type="match status" value="1"/>
</dbReference>
<feature type="domain" description="Pirin C-terminal" evidence="5">
    <location>
        <begin position="183"/>
        <end position="268"/>
    </location>
</feature>